<dbReference type="GO" id="GO:0004180">
    <property type="term" value="F:carboxypeptidase activity"/>
    <property type="evidence" value="ECO:0007669"/>
    <property type="project" value="UniProtKB-KW"/>
</dbReference>
<dbReference type="SUPFAM" id="SSF53187">
    <property type="entry name" value="Zn-dependent exopeptidases"/>
    <property type="match status" value="1"/>
</dbReference>
<dbReference type="AlphaFoldDB" id="A0AAJ5WXM4"/>
<keyword evidence="18" id="KW-0458">Lysosome</keyword>
<evidence type="ECO:0000259" key="21">
    <source>
        <dbReference type="Pfam" id="PF02225"/>
    </source>
</evidence>
<evidence type="ECO:0000256" key="2">
    <source>
        <dbReference type="ARBA" id="ARBA00004371"/>
    </source>
</evidence>
<dbReference type="Pfam" id="PF04389">
    <property type="entry name" value="Peptidase_M28"/>
    <property type="match status" value="1"/>
</dbReference>
<accession>A0AAJ5WXM4</accession>
<keyword evidence="13" id="KW-0862">Zinc</keyword>
<evidence type="ECO:0000256" key="7">
    <source>
        <dbReference type="ARBA" id="ARBA00022645"/>
    </source>
</evidence>
<dbReference type="InterPro" id="IPR007484">
    <property type="entry name" value="Peptidase_M28"/>
</dbReference>
<keyword evidence="17" id="KW-0325">Glycoprotein</keyword>
<evidence type="ECO:0000256" key="11">
    <source>
        <dbReference type="ARBA" id="ARBA00022801"/>
    </source>
</evidence>
<evidence type="ECO:0000256" key="3">
    <source>
        <dbReference type="ARBA" id="ARBA00004555"/>
    </source>
</evidence>
<dbReference type="EMBL" id="CP119311">
    <property type="protein sequence ID" value="WEK37393.1"/>
    <property type="molecule type" value="Genomic_DNA"/>
</dbReference>
<evidence type="ECO:0000256" key="16">
    <source>
        <dbReference type="ARBA" id="ARBA00023145"/>
    </source>
</evidence>
<keyword evidence="14" id="KW-0333">Golgi apparatus</keyword>
<dbReference type="GO" id="GO:0005576">
    <property type="term" value="C:extracellular region"/>
    <property type="evidence" value="ECO:0007669"/>
    <property type="project" value="UniProtKB-SubCell"/>
</dbReference>
<feature type="domain" description="Peptidase M28" evidence="22">
    <location>
        <begin position="251"/>
        <end position="434"/>
    </location>
</feature>
<proteinExistence type="predicted"/>
<dbReference type="InterPro" id="IPR003137">
    <property type="entry name" value="PA_domain"/>
</dbReference>
<evidence type="ECO:0000256" key="17">
    <source>
        <dbReference type="ARBA" id="ARBA00023180"/>
    </source>
</evidence>
<dbReference type="Proteomes" id="UP001220610">
    <property type="component" value="Chromosome"/>
</dbReference>
<evidence type="ECO:0000256" key="5">
    <source>
        <dbReference type="ARBA" id="ARBA00014116"/>
    </source>
</evidence>
<dbReference type="GO" id="GO:0006508">
    <property type="term" value="P:proteolysis"/>
    <property type="evidence" value="ECO:0007669"/>
    <property type="project" value="UniProtKB-KW"/>
</dbReference>
<keyword evidence="7" id="KW-0121">Carboxypeptidase</keyword>
<comment type="subcellular location">
    <subcellularLocation>
        <location evidence="1">Endoplasmic reticulum</location>
    </subcellularLocation>
    <subcellularLocation>
        <location evidence="3">Golgi apparatus</location>
    </subcellularLocation>
    <subcellularLocation>
        <location evidence="2">Lysosome</location>
    </subcellularLocation>
    <subcellularLocation>
        <location evidence="4">Secreted</location>
    </subcellularLocation>
</comment>
<dbReference type="InterPro" id="IPR046450">
    <property type="entry name" value="PA_dom_sf"/>
</dbReference>
<evidence type="ECO:0000256" key="13">
    <source>
        <dbReference type="ARBA" id="ARBA00022833"/>
    </source>
</evidence>
<keyword evidence="6" id="KW-0964">Secreted</keyword>
<dbReference type="GO" id="GO:0046872">
    <property type="term" value="F:metal ion binding"/>
    <property type="evidence" value="ECO:0007669"/>
    <property type="project" value="UniProtKB-KW"/>
</dbReference>
<evidence type="ECO:0000256" key="18">
    <source>
        <dbReference type="ARBA" id="ARBA00023228"/>
    </source>
</evidence>
<dbReference type="PANTHER" id="PTHR12053:SF3">
    <property type="entry name" value="CARBOXYPEPTIDASE Q"/>
    <property type="match status" value="1"/>
</dbReference>
<feature type="domain" description="PA" evidence="21">
    <location>
        <begin position="127"/>
        <end position="223"/>
    </location>
</feature>
<evidence type="ECO:0000256" key="14">
    <source>
        <dbReference type="ARBA" id="ARBA00023034"/>
    </source>
</evidence>
<keyword evidence="9" id="KW-0479">Metal-binding</keyword>
<dbReference type="Gene3D" id="3.40.630.10">
    <property type="entry name" value="Zn peptidases"/>
    <property type="match status" value="1"/>
</dbReference>
<gene>
    <name evidence="23" type="ORF">P0Y53_07760</name>
</gene>
<protein>
    <recommendedName>
        <fullName evidence="5">Carboxypeptidase Q</fullName>
    </recommendedName>
    <alternativeName>
        <fullName evidence="20">Plasma glutamate carboxypeptidase</fullName>
    </alternativeName>
</protein>
<evidence type="ECO:0000256" key="10">
    <source>
        <dbReference type="ARBA" id="ARBA00022729"/>
    </source>
</evidence>
<reference evidence="23" key="1">
    <citation type="submission" date="2023-03" db="EMBL/GenBank/DDBJ databases">
        <title>Andean soil-derived lignocellulolytic bacterial consortium as a source of novel taxa and putative plastic-active enzymes.</title>
        <authorList>
            <person name="Diaz-Garcia L."/>
            <person name="Chuvochina M."/>
            <person name="Feuerriegel G."/>
            <person name="Bunk B."/>
            <person name="Sproer C."/>
            <person name="Streit W.R."/>
            <person name="Rodriguez L.M."/>
            <person name="Overmann J."/>
            <person name="Jimenez D.J."/>
        </authorList>
    </citation>
    <scope>NUCLEOTIDE SEQUENCE</scope>
    <source>
        <strain evidence="23">MAG 7</strain>
    </source>
</reference>
<comment type="subunit">
    <text evidence="19">Homodimer. The monomeric form is inactive while the homodimer is active.</text>
</comment>
<keyword evidence="16" id="KW-0865">Zymogen</keyword>
<evidence type="ECO:0000256" key="12">
    <source>
        <dbReference type="ARBA" id="ARBA00022824"/>
    </source>
</evidence>
<evidence type="ECO:0000259" key="22">
    <source>
        <dbReference type="Pfam" id="PF04389"/>
    </source>
</evidence>
<evidence type="ECO:0000313" key="23">
    <source>
        <dbReference type="EMBL" id="WEK37393.1"/>
    </source>
</evidence>
<evidence type="ECO:0000256" key="4">
    <source>
        <dbReference type="ARBA" id="ARBA00004613"/>
    </source>
</evidence>
<evidence type="ECO:0000256" key="19">
    <source>
        <dbReference type="ARBA" id="ARBA00025833"/>
    </source>
</evidence>
<dbReference type="PANTHER" id="PTHR12053">
    <property type="entry name" value="PROTEASE FAMILY M28 PLASMA GLUTAMATE CARBOXYPEPTIDASE-RELATED"/>
    <property type="match status" value="1"/>
</dbReference>
<keyword evidence="10" id="KW-0732">Signal</keyword>
<keyword evidence="11" id="KW-0378">Hydrolase</keyword>
<keyword evidence="8" id="KW-0645">Protease</keyword>
<dbReference type="GO" id="GO:0005764">
    <property type="term" value="C:lysosome"/>
    <property type="evidence" value="ECO:0007669"/>
    <property type="project" value="UniProtKB-SubCell"/>
</dbReference>
<dbReference type="Gene3D" id="3.50.30.30">
    <property type="match status" value="1"/>
</dbReference>
<keyword evidence="15" id="KW-0482">Metalloprotease</keyword>
<evidence type="ECO:0000256" key="15">
    <source>
        <dbReference type="ARBA" id="ARBA00023049"/>
    </source>
</evidence>
<evidence type="ECO:0000256" key="20">
    <source>
        <dbReference type="ARBA" id="ARBA00033328"/>
    </source>
</evidence>
<dbReference type="InterPro" id="IPR039866">
    <property type="entry name" value="CPQ"/>
</dbReference>
<name>A0AAJ5WXM4_9BACT</name>
<dbReference type="SUPFAM" id="SSF52025">
    <property type="entry name" value="PA domain"/>
    <property type="match status" value="1"/>
</dbReference>
<keyword evidence="12" id="KW-0256">Endoplasmic reticulum</keyword>
<evidence type="ECO:0000256" key="1">
    <source>
        <dbReference type="ARBA" id="ARBA00004240"/>
    </source>
</evidence>
<dbReference type="Pfam" id="PF02225">
    <property type="entry name" value="PA"/>
    <property type="match status" value="1"/>
</dbReference>
<evidence type="ECO:0000313" key="24">
    <source>
        <dbReference type="Proteomes" id="UP001220610"/>
    </source>
</evidence>
<sequence>MRKYLFLTVLIAGVTQGRAQEAAPDVFPAINQEVLAHSAAFELLGQSAATIGHRLTGSANGRKAEQFVYDQLKGYGFTRKELRFQPFEVTSWSRGTVQLGLVQTGTTDTQLLRTVTLAHSPVSVNLQGELVDMGNGLEADYLQDPGKVKGKIVLASLQLMPGSAEGLRNLHRSEKTALAIKYGATGMILYNGVKNGVLLTGTASVTGQLNPIPALCITYEDGIHLQDLLKNTGYTAHISMSNYSGPIKARNVIASIPGTTYPKEKIIVCGHLDSWDLATGATDNGLGAFAIVDMARTFKKLHLRAERTIEFVLFMGEEQGLLGSTAYVEKAVKDGSLDQVKYVLNFDMAGNPVGFVANGRKEAGDFFVSTGAALHAIDTVFSNKSSAGNAGLHSDHEPFLLQGIPTATSVSNMPSSIYGCYHADCDDMPLIKKEWMVNQVRFSCMMIYTLANARALPALRQTDAETKQFLVDNKLKEALQIAGHWRWKD</sequence>
<evidence type="ECO:0000256" key="9">
    <source>
        <dbReference type="ARBA" id="ARBA00022723"/>
    </source>
</evidence>
<evidence type="ECO:0000256" key="8">
    <source>
        <dbReference type="ARBA" id="ARBA00022670"/>
    </source>
</evidence>
<evidence type="ECO:0000256" key="6">
    <source>
        <dbReference type="ARBA" id="ARBA00022525"/>
    </source>
</evidence>
<dbReference type="GO" id="GO:0070573">
    <property type="term" value="F:metallodipeptidase activity"/>
    <property type="evidence" value="ECO:0007669"/>
    <property type="project" value="InterPro"/>
</dbReference>
<organism evidence="23 24">
    <name type="scientific">Candidatus Pseudobacter hemicellulosilyticus</name>
    <dbReference type="NCBI Taxonomy" id="3121375"/>
    <lineage>
        <taxon>Bacteria</taxon>
        <taxon>Pseudomonadati</taxon>
        <taxon>Bacteroidota</taxon>
        <taxon>Chitinophagia</taxon>
        <taxon>Chitinophagales</taxon>
        <taxon>Chitinophagaceae</taxon>
        <taxon>Pseudobacter</taxon>
    </lineage>
</organism>